<protein>
    <submittedName>
        <fullName evidence="2">Uncharacterized protein</fullName>
    </submittedName>
</protein>
<feature type="region of interest" description="Disordered" evidence="1">
    <location>
        <begin position="84"/>
        <end position="103"/>
    </location>
</feature>
<gene>
    <name evidence="2" type="ORF">AXF42_Ash013754</name>
</gene>
<name>A0A2I0A4R1_9ASPA</name>
<organism evidence="2 3">
    <name type="scientific">Apostasia shenzhenica</name>
    <dbReference type="NCBI Taxonomy" id="1088818"/>
    <lineage>
        <taxon>Eukaryota</taxon>
        <taxon>Viridiplantae</taxon>
        <taxon>Streptophyta</taxon>
        <taxon>Embryophyta</taxon>
        <taxon>Tracheophyta</taxon>
        <taxon>Spermatophyta</taxon>
        <taxon>Magnoliopsida</taxon>
        <taxon>Liliopsida</taxon>
        <taxon>Asparagales</taxon>
        <taxon>Orchidaceae</taxon>
        <taxon>Apostasioideae</taxon>
        <taxon>Apostasia</taxon>
    </lineage>
</organism>
<dbReference type="Proteomes" id="UP000236161">
    <property type="component" value="Unassembled WGS sequence"/>
</dbReference>
<dbReference type="EMBL" id="KZ452023">
    <property type="protein sequence ID" value="PKA50539.1"/>
    <property type="molecule type" value="Genomic_DNA"/>
</dbReference>
<dbReference type="AlphaFoldDB" id="A0A2I0A4R1"/>
<keyword evidence="3" id="KW-1185">Reference proteome</keyword>
<sequence>MDFNSISGADMINSDFCLGSRTPTWVYVGRLSEEGESMEPSSSSQKEDENRTSNSDSSSRSLFSPFAPGPEDLLLSTLPAKKKRKLSISVDEKKNSKSSSSLSFDLSAKNLLENFNEPAALRTPDALPPLKVFNNAAPDDNPHEGFSSPIRDCYLPLRLRYDIKRKLDL</sequence>
<accession>A0A2I0A4R1</accession>
<reference evidence="2 3" key="1">
    <citation type="journal article" date="2017" name="Nature">
        <title>The Apostasia genome and the evolution of orchids.</title>
        <authorList>
            <person name="Zhang G.Q."/>
            <person name="Liu K.W."/>
            <person name="Li Z."/>
            <person name="Lohaus R."/>
            <person name="Hsiao Y.Y."/>
            <person name="Niu S.C."/>
            <person name="Wang J.Y."/>
            <person name="Lin Y.C."/>
            <person name="Xu Q."/>
            <person name="Chen L.J."/>
            <person name="Yoshida K."/>
            <person name="Fujiwara S."/>
            <person name="Wang Z.W."/>
            <person name="Zhang Y.Q."/>
            <person name="Mitsuda N."/>
            <person name="Wang M."/>
            <person name="Liu G.H."/>
            <person name="Pecoraro L."/>
            <person name="Huang H.X."/>
            <person name="Xiao X.J."/>
            <person name="Lin M."/>
            <person name="Wu X.Y."/>
            <person name="Wu W.L."/>
            <person name="Chen Y.Y."/>
            <person name="Chang S.B."/>
            <person name="Sakamoto S."/>
            <person name="Ohme-Takagi M."/>
            <person name="Yagi M."/>
            <person name="Zeng S.J."/>
            <person name="Shen C.Y."/>
            <person name="Yeh C.M."/>
            <person name="Luo Y.B."/>
            <person name="Tsai W.C."/>
            <person name="Van de Peer Y."/>
            <person name="Liu Z.J."/>
        </authorList>
    </citation>
    <scope>NUCLEOTIDE SEQUENCE [LARGE SCALE GENOMIC DNA]</scope>
    <source>
        <strain evidence="3">cv. Shenzhen</strain>
        <tissue evidence="2">Stem</tissue>
    </source>
</reference>
<feature type="region of interest" description="Disordered" evidence="1">
    <location>
        <begin position="33"/>
        <end position="71"/>
    </location>
</feature>
<feature type="compositionally biased region" description="Low complexity" evidence="1">
    <location>
        <begin position="52"/>
        <end position="61"/>
    </location>
</feature>
<evidence type="ECO:0000313" key="3">
    <source>
        <dbReference type="Proteomes" id="UP000236161"/>
    </source>
</evidence>
<proteinExistence type="predicted"/>
<evidence type="ECO:0000313" key="2">
    <source>
        <dbReference type="EMBL" id="PKA50539.1"/>
    </source>
</evidence>
<evidence type="ECO:0000256" key="1">
    <source>
        <dbReference type="SAM" id="MobiDB-lite"/>
    </source>
</evidence>